<name>A0A9D1LCY5_9FIRM</name>
<dbReference type="Pfam" id="PF01381">
    <property type="entry name" value="HTH_3"/>
    <property type="match status" value="1"/>
</dbReference>
<proteinExistence type="predicted"/>
<sequence>MSFGQNLKALRCAKLPPLTQSDLANAIGVTQRKISFLETGASEPSLRDIVAICRYFRVSADYLLGLPRDMEFPNEL</sequence>
<gene>
    <name evidence="3" type="ORF">IAC53_00835</name>
</gene>
<dbReference type="Proteomes" id="UP000824071">
    <property type="component" value="Unassembled WGS sequence"/>
</dbReference>
<evidence type="ECO:0000313" key="4">
    <source>
        <dbReference type="Proteomes" id="UP000824071"/>
    </source>
</evidence>
<protein>
    <submittedName>
        <fullName evidence="3">Helix-turn-helix transcriptional regulator</fullName>
    </submittedName>
</protein>
<comment type="caution">
    <text evidence="3">The sequence shown here is derived from an EMBL/GenBank/DDBJ whole genome shotgun (WGS) entry which is preliminary data.</text>
</comment>
<evidence type="ECO:0000313" key="3">
    <source>
        <dbReference type="EMBL" id="HIU35139.1"/>
    </source>
</evidence>
<dbReference type="AlphaFoldDB" id="A0A9D1LCY5"/>
<reference evidence="3" key="1">
    <citation type="submission" date="2020-10" db="EMBL/GenBank/DDBJ databases">
        <authorList>
            <person name="Gilroy R."/>
        </authorList>
    </citation>
    <scope>NUCLEOTIDE SEQUENCE</scope>
    <source>
        <strain evidence="3">ChiGjej1B1-19959</strain>
    </source>
</reference>
<evidence type="ECO:0000256" key="1">
    <source>
        <dbReference type="ARBA" id="ARBA00023125"/>
    </source>
</evidence>
<dbReference type="SMART" id="SM00530">
    <property type="entry name" value="HTH_XRE"/>
    <property type="match status" value="1"/>
</dbReference>
<dbReference type="Gene3D" id="1.10.260.40">
    <property type="entry name" value="lambda repressor-like DNA-binding domains"/>
    <property type="match status" value="1"/>
</dbReference>
<dbReference type="PANTHER" id="PTHR46558">
    <property type="entry name" value="TRACRIPTIONAL REGULATORY PROTEIN-RELATED-RELATED"/>
    <property type="match status" value="1"/>
</dbReference>
<dbReference type="EMBL" id="DVMW01000008">
    <property type="protein sequence ID" value="HIU35139.1"/>
    <property type="molecule type" value="Genomic_DNA"/>
</dbReference>
<organism evidence="3 4">
    <name type="scientific">Candidatus Fimenecus excrementigallinarum</name>
    <dbReference type="NCBI Taxonomy" id="2840816"/>
    <lineage>
        <taxon>Bacteria</taxon>
        <taxon>Bacillati</taxon>
        <taxon>Bacillota</taxon>
        <taxon>Clostridia</taxon>
        <taxon>Candidatus Fimenecus</taxon>
    </lineage>
</organism>
<feature type="domain" description="HTH cro/C1-type" evidence="2">
    <location>
        <begin position="7"/>
        <end position="63"/>
    </location>
</feature>
<reference evidence="3" key="2">
    <citation type="journal article" date="2021" name="PeerJ">
        <title>Extensive microbial diversity within the chicken gut microbiome revealed by metagenomics and culture.</title>
        <authorList>
            <person name="Gilroy R."/>
            <person name="Ravi A."/>
            <person name="Getino M."/>
            <person name="Pursley I."/>
            <person name="Horton D.L."/>
            <person name="Alikhan N.F."/>
            <person name="Baker D."/>
            <person name="Gharbi K."/>
            <person name="Hall N."/>
            <person name="Watson M."/>
            <person name="Adriaenssens E.M."/>
            <person name="Foster-Nyarko E."/>
            <person name="Jarju S."/>
            <person name="Secka A."/>
            <person name="Antonio M."/>
            <person name="Oren A."/>
            <person name="Chaudhuri R.R."/>
            <person name="La Ragione R."/>
            <person name="Hildebrand F."/>
            <person name="Pallen M.J."/>
        </authorList>
    </citation>
    <scope>NUCLEOTIDE SEQUENCE</scope>
    <source>
        <strain evidence="3">ChiGjej1B1-19959</strain>
    </source>
</reference>
<dbReference type="InterPro" id="IPR001387">
    <property type="entry name" value="Cro/C1-type_HTH"/>
</dbReference>
<dbReference type="PANTHER" id="PTHR46558:SF11">
    <property type="entry name" value="HTH-TYPE TRANSCRIPTIONAL REGULATOR XRE"/>
    <property type="match status" value="1"/>
</dbReference>
<keyword evidence="1" id="KW-0238">DNA-binding</keyword>
<dbReference type="GO" id="GO:0003677">
    <property type="term" value="F:DNA binding"/>
    <property type="evidence" value="ECO:0007669"/>
    <property type="project" value="UniProtKB-KW"/>
</dbReference>
<dbReference type="InterPro" id="IPR010982">
    <property type="entry name" value="Lambda_DNA-bd_dom_sf"/>
</dbReference>
<dbReference type="SUPFAM" id="SSF47413">
    <property type="entry name" value="lambda repressor-like DNA-binding domains"/>
    <property type="match status" value="1"/>
</dbReference>
<evidence type="ECO:0000259" key="2">
    <source>
        <dbReference type="PROSITE" id="PS50943"/>
    </source>
</evidence>
<dbReference type="CDD" id="cd00093">
    <property type="entry name" value="HTH_XRE"/>
    <property type="match status" value="1"/>
</dbReference>
<accession>A0A9D1LCY5</accession>
<dbReference type="PROSITE" id="PS50943">
    <property type="entry name" value="HTH_CROC1"/>
    <property type="match status" value="1"/>
</dbReference>